<dbReference type="EMBL" id="QBMP01000090">
    <property type="protein sequence ID" value="PZO55623.1"/>
    <property type="molecule type" value="Genomic_DNA"/>
</dbReference>
<name>A0A2W4XEC7_9CYAN</name>
<feature type="compositionally biased region" description="Low complexity" evidence="1">
    <location>
        <begin position="235"/>
        <end position="247"/>
    </location>
</feature>
<keyword evidence="2" id="KW-1133">Transmembrane helix</keyword>
<accession>A0A2W4XEC7</accession>
<feature type="compositionally biased region" description="Low complexity" evidence="1">
    <location>
        <begin position="152"/>
        <end position="196"/>
    </location>
</feature>
<proteinExistence type="predicted"/>
<feature type="compositionally biased region" description="Low complexity" evidence="1">
    <location>
        <begin position="206"/>
        <end position="228"/>
    </location>
</feature>
<feature type="compositionally biased region" description="Polar residues" evidence="1">
    <location>
        <begin position="270"/>
        <end position="281"/>
    </location>
</feature>
<evidence type="ECO:0000256" key="2">
    <source>
        <dbReference type="SAM" id="Phobius"/>
    </source>
</evidence>
<reference evidence="3 4" key="2">
    <citation type="submission" date="2018-06" db="EMBL/GenBank/DDBJ databases">
        <title>Metagenomic assembly of (sub)arctic Cyanobacteria and their associated microbiome from non-axenic cultures.</title>
        <authorList>
            <person name="Baurain D."/>
        </authorList>
    </citation>
    <scope>NUCLEOTIDE SEQUENCE [LARGE SCALE GENOMIC DNA]</scope>
    <source>
        <strain evidence="3">ULC027bin1</strain>
    </source>
</reference>
<feature type="compositionally biased region" description="Polar residues" evidence="1">
    <location>
        <begin position="291"/>
        <end position="331"/>
    </location>
</feature>
<comment type="caution">
    <text evidence="3">The sequence shown here is derived from an EMBL/GenBank/DDBJ whole genome shotgun (WGS) entry which is preliminary data.</text>
</comment>
<protein>
    <submittedName>
        <fullName evidence="3">Uncharacterized protein</fullName>
    </submittedName>
</protein>
<feature type="region of interest" description="Disordered" evidence="1">
    <location>
        <begin position="132"/>
        <end position="331"/>
    </location>
</feature>
<dbReference type="Proteomes" id="UP000249794">
    <property type="component" value="Unassembled WGS sequence"/>
</dbReference>
<evidence type="ECO:0000313" key="3">
    <source>
        <dbReference type="EMBL" id="PZO55623.1"/>
    </source>
</evidence>
<evidence type="ECO:0000256" key="1">
    <source>
        <dbReference type="SAM" id="MobiDB-lite"/>
    </source>
</evidence>
<sequence>MATPTFLRYLPSRLKPLGLPAVWISLGLFGLISVLIWEYHKNPQWFEREPISNVVNPDSGLTPEEEARLAEVDTLDVLLQGSKVPEGSPQVTSTINPNAPDAATANGDGNGKLSGQANPFKVYADEYRFPGTSETTLTTGNPSGGSLGGSLGSSLGSSPGGVPYAPSALSNSSFNGSSQSAPSGPAATSQPAAGSALSQALDRQQAAEAANANSGGSGSAASGINSPSYPGGSGNNRNASGAQSAPSPAAPIPAPYIRTTPEMSPPAGTTGYQVPASSSLPVFNLAPPQPTRNAAPSTTGVPSNPDSPSGTLYTAPTSVQPTQTPPARQRF</sequence>
<evidence type="ECO:0000313" key="4">
    <source>
        <dbReference type="Proteomes" id="UP000249794"/>
    </source>
</evidence>
<dbReference type="AlphaFoldDB" id="A0A2W4XEC7"/>
<feature type="compositionally biased region" description="Gly residues" evidence="1">
    <location>
        <begin position="142"/>
        <end position="151"/>
    </location>
</feature>
<keyword evidence="2" id="KW-0812">Transmembrane</keyword>
<gene>
    <name evidence="3" type="ORF">DCF15_10130</name>
</gene>
<feature type="region of interest" description="Disordered" evidence="1">
    <location>
        <begin position="83"/>
        <end position="117"/>
    </location>
</feature>
<reference evidence="4" key="1">
    <citation type="submission" date="2018-04" db="EMBL/GenBank/DDBJ databases">
        <authorList>
            <person name="Cornet L."/>
        </authorList>
    </citation>
    <scope>NUCLEOTIDE SEQUENCE [LARGE SCALE GENOMIC DNA]</scope>
</reference>
<feature type="transmembrane region" description="Helical" evidence="2">
    <location>
        <begin position="20"/>
        <end position="39"/>
    </location>
</feature>
<organism evidence="3 4">
    <name type="scientific">Phormidesmis priestleyi</name>
    <dbReference type="NCBI Taxonomy" id="268141"/>
    <lineage>
        <taxon>Bacteria</taxon>
        <taxon>Bacillati</taxon>
        <taxon>Cyanobacteriota</taxon>
        <taxon>Cyanophyceae</taxon>
        <taxon>Leptolyngbyales</taxon>
        <taxon>Leptolyngbyaceae</taxon>
        <taxon>Phormidesmis</taxon>
    </lineage>
</organism>
<keyword evidence="2" id="KW-0472">Membrane</keyword>